<gene>
    <name evidence="2" type="ORF">S03H2_37435</name>
</gene>
<dbReference type="InterPro" id="IPR050270">
    <property type="entry name" value="DegV_domain_contain"/>
</dbReference>
<evidence type="ECO:0000313" key="2">
    <source>
        <dbReference type="EMBL" id="GAH48831.1"/>
    </source>
</evidence>
<dbReference type="SUPFAM" id="SSF82549">
    <property type="entry name" value="DAK1/DegV-like"/>
    <property type="match status" value="1"/>
</dbReference>
<dbReference type="InterPro" id="IPR003797">
    <property type="entry name" value="DegV"/>
</dbReference>
<feature type="non-terminal residue" evidence="2">
    <location>
        <position position="82"/>
    </location>
</feature>
<accession>X1FT22</accession>
<dbReference type="PANTHER" id="PTHR33434:SF2">
    <property type="entry name" value="FATTY ACID-BINDING PROTEIN TM_1468"/>
    <property type="match status" value="1"/>
</dbReference>
<sequence length="82" mass="9332">MAIKIVTDSAADLPDQLAQELGITVVPLYVRFGEEVYRERVDITDEEFYQRLTHDPIHPVTIQPSPQDFANVYQKLSQEADG</sequence>
<name>X1FT22_9ZZZZ</name>
<dbReference type="PANTHER" id="PTHR33434">
    <property type="entry name" value="DEGV DOMAIN-CONTAINING PROTEIN DR_1986-RELATED"/>
    <property type="match status" value="1"/>
</dbReference>
<dbReference type="Gene3D" id="3.40.50.10170">
    <property type="match status" value="1"/>
</dbReference>
<comment type="caution">
    <text evidence="2">The sequence shown here is derived from an EMBL/GenBank/DDBJ whole genome shotgun (WGS) entry which is preliminary data.</text>
</comment>
<dbReference type="Pfam" id="PF02645">
    <property type="entry name" value="DegV"/>
    <property type="match status" value="1"/>
</dbReference>
<dbReference type="AlphaFoldDB" id="X1FT22"/>
<protein>
    <recommendedName>
        <fullName evidence="3">DegV family protein</fullName>
    </recommendedName>
</protein>
<dbReference type="EMBL" id="BARU01023044">
    <property type="protein sequence ID" value="GAH48831.1"/>
    <property type="molecule type" value="Genomic_DNA"/>
</dbReference>
<dbReference type="GO" id="GO:0008289">
    <property type="term" value="F:lipid binding"/>
    <property type="evidence" value="ECO:0007669"/>
    <property type="project" value="UniProtKB-KW"/>
</dbReference>
<proteinExistence type="predicted"/>
<organism evidence="2">
    <name type="scientific">marine sediment metagenome</name>
    <dbReference type="NCBI Taxonomy" id="412755"/>
    <lineage>
        <taxon>unclassified sequences</taxon>
        <taxon>metagenomes</taxon>
        <taxon>ecological metagenomes</taxon>
    </lineage>
</organism>
<reference evidence="2" key="1">
    <citation type="journal article" date="2014" name="Front. Microbiol.">
        <title>High frequency of phylogenetically diverse reductive dehalogenase-homologous genes in deep subseafloor sedimentary metagenomes.</title>
        <authorList>
            <person name="Kawai M."/>
            <person name="Futagami T."/>
            <person name="Toyoda A."/>
            <person name="Takaki Y."/>
            <person name="Nishi S."/>
            <person name="Hori S."/>
            <person name="Arai W."/>
            <person name="Tsubouchi T."/>
            <person name="Morono Y."/>
            <person name="Uchiyama I."/>
            <person name="Ito T."/>
            <person name="Fujiyama A."/>
            <person name="Inagaki F."/>
            <person name="Takami H."/>
        </authorList>
    </citation>
    <scope>NUCLEOTIDE SEQUENCE</scope>
    <source>
        <strain evidence="2">Expedition CK06-06</strain>
    </source>
</reference>
<keyword evidence="1" id="KW-0446">Lipid-binding</keyword>
<evidence type="ECO:0000256" key="1">
    <source>
        <dbReference type="ARBA" id="ARBA00023121"/>
    </source>
</evidence>
<evidence type="ECO:0008006" key="3">
    <source>
        <dbReference type="Google" id="ProtNLM"/>
    </source>
</evidence>
<dbReference type="PROSITE" id="PS51482">
    <property type="entry name" value="DEGV"/>
    <property type="match status" value="1"/>
</dbReference>